<dbReference type="PANTHER" id="PTHR33480">
    <property type="entry name" value="SET DOMAIN-CONTAINING PROTEIN-RELATED"/>
    <property type="match status" value="1"/>
</dbReference>
<protein>
    <submittedName>
        <fullName evidence="1">Uncharacterized protein</fullName>
    </submittedName>
</protein>
<evidence type="ECO:0000313" key="2">
    <source>
        <dbReference type="Proteomes" id="UP001195483"/>
    </source>
</evidence>
<accession>A0AAE0T1F8</accession>
<keyword evidence="2" id="KW-1185">Reference proteome</keyword>
<dbReference type="AlphaFoldDB" id="A0AAE0T1F8"/>
<gene>
    <name evidence="1" type="ORF">CHS0354_041762</name>
</gene>
<name>A0AAE0T1F8_9BIVA</name>
<reference evidence="1" key="1">
    <citation type="journal article" date="2021" name="Genome Biol. Evol.">
        <title>A High-Quality Reference Genome for a Parasitic Bivalve with Doubly Uniparental Inheritance (Bivalvia: Unionida).</title>
        <authorList>
            <person name="Smith C.H."/>
        </authorList>
    </citation>
    <scope>NUCLEOTIDE SEQUENCE</scope>
    <source>
        <strain evidence="1">CHS0354</strain>
    </source>
</reference>
<proteinExistence type="predicted"/>
<reference evidence="1" key="2">
    <citation type="journal article" date="2021" name="Genome Biol. Evol.">
        <title>Developing a high-quality reference genome for a parasitic bivalve with doubly uniparental inheritance (Bivalvia: Unionida).</title>
        <authorList>
            <person name="Smith C.H."/>
        </authorList>
    </citation>
    <scope>NUCLEOTIDE SEQUENCE</scope>
    <source>
        <strain evidence="1">CHS0354</strain>
        <tissue evidence="1">Mantle</tissue>
    </source>
</reference>
<organism evidence="1 2">
    <name type="scientific">Potamilus streckersoni</name>
    <dbReference type="NCBI Taxonomy" id="2493646"/>
    <lineage>
        <taxon>Eukaryota</taxon>
        <taxon>Metazoa</taxon>
        <taxon>Spiralia</taxon>
        <taxon>Lophotrochozoa</taxon>
        <taxon>Mollusca</taxon>
        <taxon>Bivalvia</taxon>
        <taxon>Autobranchia</taxon>
        <taxon>Heteroconchia</taxon>
        <taxon>Palaeoheterodonta</taxon>
        <taxon>Unionida</taxon>
        <taxon>Unionoidea</taxon>
        <taxon>Unionidae</taxon>
        <taxon>Ambleminae</taxon>
        <taxon>Lampsilini</taxon>
        <taxon>Potamilus</taxon>
    </lineage>
</organism>
<evidence type="ECO:0000313" key="1">
    <source>
        <dbReference type="EMBL" id="KAK3601841.1"/>
    </source>
</evidence>
<dbReference type="Proteomes" id="UP001195483">
    <property type="component" value="Unassembled WGS sequence"/>
</dbReference>
<reference evidence="1" key="3">
    <citation type="submission" date="2023-05" db="EMBL/GenBank/DDBJ databases">
        <authorList>
            <person name="Smith C.H."/>
        </authorList>
    </citation>
    <scope>NUCLEOTIDE SEQUENCE</scope>
    <source>
        <strain evidence="1">CHS0354</strain>
        <tissue evidence="1">Mantle</tissue>
    </source>
</reference>
<comment type="caution">
    <text evidence="1">The sequence shown here is derived from an EMBL/GenBank/DDBJ whole genome shotgun (WGS) entry which is preliminary data.</text>
</comment>
<sequence>MTKSFSVYIVTSHKQNNRDKTSKRGRVHETLREILLEQTILFNRRRAGDVSKITTEEYTNAHKANIDGRIKDSLTELEKKLCNTFFRGSKQSETEDEQFRFCLELKLQSTWIH</sequence>
<dbReference type="EMBL" id="JAEAOA010002350">
    <property type="protein sequence ID" value="KAK3601841.1"/>
    <property type="molecule type" value="Genomic_DNA"/>
</dbReference>
<dbReference type="PANTHER" id="PTHR33480:SF1">
    <property type="entry name" value="TYR RECOMBINASE DOMAIN-CONTAINING PROTEIN"/>
    <property type="match status" value="1"/>
</dbReference>